<dbReference type="InterPro" id="IPR023335">
    <property type="entry name" value="ATP12_ortho_dom_sf"/>
</dbReference>
<protein>
    <submittedName>
        <fullName evidence="4">Chaperone</fullName>
    </submittedName>
</protein>
<dbReference type="EMBL" id="AOSK01000041">
    <property type="protein sequence ID" value="EYD76814.1"/>
    <property type="molecule type" value="Genomic_DNA"/>
</dbReference>
<sequence>MSGWTPKRFWTEVAVVPEGEDFAVTLDGRPVRTPLKAQLRVPTRPFAEEVAQEWAGQGEVLDPNTMPATRLANAAIDKVRAQRDEVVEMLASYGASDLLCYRAEGPDKLIARQQAGWDPLLAWSAEALGADLAVGCGVMPVAQAPGDLERLREPLEAMDAFELAAFHDLVTLSGSLVLGLAVALGRLSAEEAWRLSRLDEDFQIEEWGEDEEAAEAAARRRAALLDAARFHAQLTPRRPRP</sequence>
<dbReference type="Pfam" id="PF07542">
    <property type="entry name" value="ATP12"/>
    <property type="match status" value="1"/>
</dbReference>
<gene>
    <name evidence="4" type="ORF">Rumeso_01772</name>
</gene>
<evidence type="ECO:0000256" key="3">
    <source>
        <dbReference type="ARBA" id="ARBA00023186"/>
    </source>
</evidence>
<evidence type="ECO:0000256" key="1">
    <source>
        <dbReference type="ARBA" id="ARBA00008231"/>
    </source>
</evidence>
<comment type="caution">
    <text evidence="4">The sequence shown here is derived from an EMBL/GenBank/DDBJ whole genome shotgun (WGS) entry which is preliminary data.</text>
</comment>
<dbReference type="AlphaFoldDB" id="A0A017HSS8"/>
<comment type="similarity">
    <text evidence="1">Belongs to the ATP12 family.</text>
</comment>
<evidence type="ECO:0000313" key="5">
    <source>
        <dbReference type="Proteomes" id="UP000019666"/>
    </source>
</evidence>
<dbReference type="PATRIC" id="fig|442562.3.peg.1756"/>
<accession>A0A017HSS8</accession>
<dbReference type="OrthoDB" id="9797825at2"/>
<keyword evidence="3" id="KW-0143">Chaperone</keyword>
<dbReference type="Proteomes" id="UP000019666">
    <property type="component" value="Unassembled WGS sequence"/>
</dbReference>
<organism evidence="4 5">
    <name type="scientific">Rubellimicrobium mesophilum DSM 19309</name>
    <dbReference type="NCBI Taxonomy" id="442562"/>
    <lineage>
        <taxon>Bacteria</taxon>
        <taxon>Pseudomonadati</taxon>
        <taxon>Pseudomonadota</taxon>
        <taxon>Alphaproteobacteria</taxon>
        <taxon>Rhodobacterales</taxon>
        <taxon>Roseobacteraceae</taxon>
        <taxon>Rubellimicrobium</taxon>
    </lineage>
</organism>
<dbReference type="RefSeq" id="WP_037277343.1">
    <property type="nucleotide sequence ID" value="NZ_KK088521.1"/>
</dbReference>
<dbReference type="HOGENOM" id="CLU_047893_3_0_5"/>
<dbReference type="PANTHER" id="PTHR21013">
    <property type="entry name" value="ATP SYNTHASE MITOCHONDRIAL F1 COMPLEX ASSEMBLY FACTOR 2/ATP12 PROTEIN, MITOCHONDRIAL PRECURSOR"/>
    <property type="match status" value="1"/>
</dbReference>
<dbReference type="Gene3D" id="1.10.3580.10">
    <property type="entry name" value="ATP12 ATPase"/>
    <property type="match status" value="1"/>
</dbReference>
<dbReference type="STRING" id="442562.Rumeso_01772"/>
<keyword evidence="2" id="KW-0809">Transit peptide</keyword>
<evidence type="ECO:0000256" key="2">
    <source>
        <dbReference type="ARBA" id="ARBA00022946"/>
    </source>
</evidence>
<dbReference type="Gene3D" id="3.30.2180.10">
    <property type="entry name" value="ATP12-like"/>
    <property type="match status" value="1"/>
</dbReference>
<dbReference type="SUPFAM" id="SSF160909">
    <property type="entry name" value="ATP12-like"/>
    <property type="match status" value="1"/>
</dbReference>
<dbReference type="InterPro" id="IPR011419">
    <property type="entry name" value="ATP12_ATP_synth-F1-assembly"/>
</dbReference>
<dbReference type="InterPro" id="IPR042272">
    <property type="entry name" value="ATP12_ATP_synth-F1-assembly_N"/>
</dbReference>
<evidence type="ECO:0000313" key="4">
    <source>
        <dbReference type="EMBL" id="EYD76814.1"/>
    </source>
</evidence>
<reference evidence="4 5" key="1">
    <citation type="submission" date="2013-02" db="EMBL/GenBank/DDBJ databases">
        <authorList>
            <person name="Fiebig A."/>
            <person name="Goeker M."/>
            <person name="Klenk H.-P.P."/>
        </authorList>
    </citation>
    <scope>NUCLEOTIDE SEQUENCE [LARGE SCALE GENOMIC DNA]</scope>
    <source>
        <strain evidence="4 5">DSM 19309</strain>
    </source>
</reference>
<proteinExistence type="inferred from homology"/>
<keyword evidence="5" id="KW-1185">Reference proteome</keyword>
<dbReference type="PANTHER" id="PTHR21013:SF10">
    <property type="entry name" value="ATP SYNTHASE MITOCHONDRIAL F1 COMPLEX ASSEMBLY FACTOR 2"/>
    <property type="match status" value="1"/>
</dbReference>
<dbReference type="GO" id="GO:0043461">
    <property type="term" value="P:proton-transporting ATP synthase complex assembly"/>
    <property type="evidence" value="ECO:0007669"/>
    <property type="project" value="InterPro"/>
</dbReference>
<name>A0A017HSS8_9RHOB</name>